<feature type="transmembrane region" description="Helical" evidence="1">
    <location>
        <begin position="7"/>
        <end position="24"/>
    </location>
</feature>
<protein>
    <submittedName>
        <fullName evidence="2">Uncharacterized protein</fullName>
    </submittedName>
</protein>
<keyword evidence="3" id="KW-1185">Reference proteome</keyword>
<keyword evidence="1" id="KW-0472">Membrane</keyword>
<keyword evidence="1" id="KW-1133">Transmembrane helix</keyword>
<reference evidence="3" key="1">
    <citation type="submission" date="2012-06" db="EMBL/GenBank/DDBJ databases">
        <title>The complete genome of Belliella baltica DSM 15883.</title>
        <authorList>
            <person name="Lucas S."/>
            <person name="Copeland A."/>
            <person name="Lapidus A."/>
            <person name="Goodwin L."/>
            <person name="Pitluck S."/>
            <person name="Peters L."/>
            <person name="Mikhailova N."/>
            <person name="Davenport K."/>
            <person name="Kyrpides N."/>
            <person name="Mavromatis K."/>
            <person name="Pagani I."/>
            <person name="Ivanova N."/>
            <person name="Ovchinnikova G."/>
            <person name="Zeytun A."/>
            <person name="Detter J.C."/>
            <person name="Han C."/>
            <person name="Land M."/>
            <person name="Hauser L."/>
            <person name="Markowitz V."/>
            <person name="Cheng J.-F."/>
            <person name="Hugenholtz P."/>
            <person name="Woyke T."/>
            <person name="Wu D."/>
            <person name="Tindall B."/>
            <person name="Pomrenke H."/>
            <person name="Brambilla E."/>
            <person name="Klenk H.-P."/>
            <person name="Eisen J.A."/>
        </authorList>
    </citation>
    <scope>NUCLEOTIDE SEQUENCE [LARGE SCALE GENOMIC DNA]</scope>
    <source>
        <strain evidence="3">DSM 15883 / CIP 108006 / LMG 21964 / BA134</strain>
    </source>
</reference>
<keyword evidence="1" id="KW-0812">Transmembrane</keyword>
<dbReference type="KEGG" id="bbd:Belba_3744"/>
<gene>
    <name evidence="2" type="ordered locus">Belba_3744</name>
</gene>
<evidence type="ECO:0000256" key="1">
    <source>
        <dbReference type="SAM" id="Phobius"/>
    </source>
</evidence>
<organism evidence="2 3">
    <name type="scientific">Belliella baltica (strain DSM 15883 / CIP 108006 / LMG 21964 / BA134)</name>
    <dbReference type="NCBI Taxonomy" id="866536"/>
    <lineage>
        <taxon>Bacteria</taxon>
        <taxon>Pseudomonadati</taxon>
        <taxon>Bacteroidota</taxon>
        <taxon>Cytophagia</taxon>
        <taxon>Cytophagales</taxon>
        <taxon>Cyclobacteriaceae</taxon>
        <taxon>Belliella</taxon>
    </lineage>
</organism>
<name>I3ZAG1_BELBD</name>
<dbReference type="HOGENOM" id="CLU_3022766_0_0_10"/>
<dbReference type="Proteomes" id="UP000006050">
    <property type="component" value="Chromosome"/>
</dbReference>
<sequence>MEKKSLYAILILVLVLVSIILLHSEVFHPSTIAIVFLVPAAFLHLPLVYQRRKTK</sequence>
<dbReference type="EMBL" id="CP003281">
    <property type="protein sequence ID" value="AFL86229.1"/>
    <property type="molecule type" value="Genomic_DNA"/>
</dbReference>
<feature type="transmembrane region" description="Helical" evidence="1">
    <location>
        <begin position="30"/>
        <end position="49"/>
    </location>
</feature>
<accession>I3ZAG1</accession>
<proteinExistence type="predicted"/>
<dbReference type="AlphaFoldDB" id="I3ZAG1"/>
<evidence type="ECO:0000313" key="2">
    <source>
        <dbReference type="EMBL" id="AFL86229.1"/>
    </source>
</evidence>
<evidence type="ECO:0000313" key="3">
    <source>
        <dbReference type="Proteomes" id="UP000006050"/>
    </source>
</evidence>